<dbReference type="InterPro" id="IPR023214">
    <property type="entry name" value="HAD_sf"/>
</dbReference>
<feature type="region of interest" description="Disordered" evidence="15">
    <location>
        <begin position="803"/>
        <end position="829"/>
    </location>
</feature>
<comment type="cofactor">
    <cofactor evidence="2">
        <name>Mg(2+)</name>
        <dbReference type="ChEBI" id="CHEBI:18420"/>
    </cofactor>
</comment>
<dbReference type="AlphaFoldDB" id="A0A8T2UDM7"/>
<comment type="subcellular location">
    <subcellularLocation>
        <location evidence="3">Nucleus</location>
    </subcellularLocation>
</comment>
<dbReference type="FunFam" id="3.30.160.20:FF:000035">
    <property type="entry name" value="RNA polymerase II C-terminal domain phosphatase-like 2"/>
    <property type="match status" value="1"/>
</dbReference>
<dbReference type="EMBL" id="CM035412">
    <property type="protein sequence ID" value="KAH7433552.1"/>
    <property type="molecule type" value="Genomic_DNA"/>
</dbReference>
<dbReference type="Gene3D" id="3.30.160.20">
    <property type="match status" value="2"/>
</dbReference>
<comment type="caution">
    <text evidence="18">The sequence shown here is derived from an EMBL/GenBank/DDBJ whole genome shotgun (WGS) entry which is preliminary data.</text>
</comment>
<dbReference type="OrthoDB" id="10249888at2759"/>
<proteinExistence type="predicted"/>
<keyword evidence="10" id="KW-0804">Transcription</keyword>
<feature type="domain" description="DRBM" evidence="16">
    <location>
        <begin position="861"/>
        <end position="935"/>
    </location>
</feature>
<evidence type="ECO:0000256" key="14">
    <source>
        <dbReference type="PROSITE-ProRule" id="PRU00266"/>
    </source>
</evidence>
<dbReference type="PANTHER" id="PTHR23081">
    <property type="entry name" value="RNA POLYMERASE II CTD PHOSPHATASE"/>
    <property type="match status" value="1"/>
</dbReference>
<keyword evidence="9" id="KW-0805">Transcription regulation</keyword>
<dbReference type="FunFam" id="3.40.50.1000:FF:000035">
    <property type="entry name" value="RNA polymerase II C-terminal domain phosphatase-like 1"/>
    <property type="match status" value="1"/>
</dbReference>
<evidence type="ECO:0000256" key="2">
    <source>
        <dbReference type="ARBA" id="ARBA00001946"/>
    </source>
</evidence>
<feature type="region of interest" description="Disordered" evidence="15">
    <location>
        <begin position="647"/>
        <end position="666"/>
    </location>
</feature>
<dbReference type="Gene3D" id="3.40.50.1000">
    <property type="entry name" value="HAD superfamily/HAD-like"/>
    <property type="match status" value="1"/>
</dbReference>
<dbReference type="InterPro" id="IPR036412">
    <property type="entry name" value="HAD-like_sf"/>
</dbReference>
<dbReference type="SMART" id="SM00577">
    <property type="entry name" value="CPDc"/>
    <property type="match status" value="1"/>
</dbReference>
<dbReference type="GO" id="GO:0005634">
    <property type="term" value="C:nucleus"/>
    <property type="evidence" value="ECO:0007669"/>
    <property type="project" value="UniProtKB-SubCell"/>
</dbReference>
<evidence type="ECO:0000256" key="10">
    <source>
        <dbReference type="ARBA" id="ARBA00023163"/>
    </source>
</evidence>
<dbReference type="SUPFAM" id="SSF56784">
    <property type="entry name" value="HAD-like"/>
    <property type="match status" value="1"/>
</dbReference>
<dbReference type="Pfam" id="PF00035">
    <property type="entry name" value="dsrm"/>
    <property type="match status" value="2"/>
</dbReference>
<dbReference type="GO" id="GO:0046872">
    <property type="term" value="F:metal ion binding"/>
    <property type="evidence" value="ECO:0007669"/>
    <property type="project" value="UniProtKB-KW"/>
</dbReference>
<evidence type="ECO:0000256" key="5">
    <source>
        <dbReference type="ARBA" id="ARBA00022473"/>
    </source>
</evidence>
<evidence type="ECO:0000313" key="18">
    <source>
        <dbReference type="EMBL" id="KAH7433552.1"/>
    </source>
</evidence>
<protein>
    <recommendedName>
        <fullName evidence="4">protein-serine/threonine phosphatase</fullName>
        <ecNumber evidence="4">3.1.3.16</ecNumber>
    </recommendedName>
</protein>
<evidence type="ECO:0000313" key="19">
    <source>
        <dbReference type="Proteomes" id="UP000825935"/>
    </source>
</evidence>
<evidence type="ECO:0000256" key="3">
    <source>
        <dbReference type="ARBA" id="ARBA00004123"/>
    </source>
</evidence>
<evidence type="ECO:0000259" key="16">
    <source>
        <dbReference type="PROSITE" id="PS50137"/>
    </source>
</evidence>
<dbReference type="PROSITE" id="PS50969">
    <property type="entry name" value="FCP1"/>
    <property type="match status" value="1"/>
</dbReference>
<dbReference type="EC" id="3.1.3.16" evidence="4"/>
<keyword evidence="5" id="KW-0217">Developmental protein</keyword>
<evidence type="ECO:0000256" key="6">
    <source>
        <dbReference type="ARBA" id="ARBA00022723"/>
    </source>
</evidence>
<name>A0A8T2UDM7_CERRI</name>
<evidence type="ECO:0000259" key="17">
    <source>
        <dbReference type="PROSITE" id="PS50969"/>
    </source>
</evidence>
<sequence>MGENDLFVVHLYHADKFIGKVTIDSQGKRVPFKPGEDVRISSFSVASDRCFPLVILHTISNEGVLFKMEAVESSATSNEFKELNIVHSSCLKELKTAVIQLAGGVELHLAAMIANRRLKPCFWGFILTPGLYNSCLTMLNLRCLALVFDLDETLIVANTMRSFEDRIDALGSKLKGEVDAQKVSGMSAELKRYMQDRALLRQFTDDDKVWDNTMNTFVTAQAEEVPSAMGGISVKRPIVRLQDRNMVFTRINPNIRDTSVLVRLRPAWEELRSYLTAKGRKRFEVFVCTMSEKEYALEMWRLLDPESQLLSAKEMIDRVVCVKPGSKKSLSNMFANGCCHPKMAMVIDDRLKVWEDRDQPQVHVVPAFAPYYAPQAETNSLVPVLCVARNVACNVRGGFFRDLDETVTRRLAEADFDAEVSTLPQSPIVSNYMIVEEDNGTVPEVANGNKEFPDGMRDSETEKRLSEGIGSSSVTLASVAVENEVKQSSLLQLSEPVTHPLPFQRQSSISEPVTHALLPPVHIEPQGQDNQEGCVIEHDLLASKPLPTTALHLFGSSLQSSHTCEEGEVPESELDPDTRRRLLILQHGQDTQHMEASQEKGAELPFSLQPSLHITISAPAPAGGWLGAEEEISPLLVSKTTSGLVLEPESPSFGKQRSHSPSCPEMTNIDINAKVYDADDKRRPDPMFMGHTFSESDSSVFSSSLNSREVQPRSTAAASAANPVSVLRDIAQKCNTKLEFRSLVNTTKELLFSVEVLFDGEKVGEGIGRTSKEAQQRAADSSLRYMASQFIAHPTNAITALGQGRISTSPDEPPPRLNSRDPRFSAGLGPSMLNEDSVSGVSGQLKFLDFQPLQEPSKQINPVVALKDFVRLLIIFCTAEGINVIFKDASSSDSQPQVFVCQVEVAGRVMGKGIGRSWEEAKHQAAEEALRFLKITQQARGPSKRMGSPRSPPLQSNKRMRPSDVSRGLQRVPSPRRPSPRHF</sequence>
<dbReference type="SMART" id="SM00358">
    <property type="entry name" value="DSRM"/>
    <property type="match status" value="2"/>
</dbReference>
<keyword evidence="19" id="KW-1185">Reference proteome</keyword>
<evidence type="ECO:0000256" key="12">
    <source>
        <dbReference type="ARBA" id="ARBA00047761"/>
    </source>
</evidence>
<dbReference type="GO" id="GO:0008420">
    <property type="term" value="F:RNA polymerase II CTD heptapeptide repeat phosphatase activity"/>
    <property type="evidence" value="ECO:0007669"/>
    <property type="project" value="InterPro"/>
</dbReference>
<evidence type="ECO:0000256" key="8">
    <source>
        <dbReference type="ARBA" id="ARBA00022884"/>
    </source>
</evidence>
<evidence type="ECO:0000256" key="4">
    <source>
        <dbReference type="ARBA" id="ARBA00013081"/>
    </source>
</evidence>
<dbReference type="Proteomes" id="UP000825935">
    <property type="component" value="Chromosome 7"/>
</dbReference>
<reference evidence="18" key="1">
    <citation type="submission" date="2021-08" db="EMBL/GenBank/DDBJ databases">
        <title>WGS assembly of Ceratopteris richardii.</title>
        <authorList>
            <person name="Marchant D.B."/>
            <person name="Chen G."/>
            <person name="Jenkins J."/>
            <person name="Shu S."/>
            <person name="Leebens-Mack J."/>
            <person name="Grimwood J."/>
            <person name="Schmutz J."/>
            <person name="Soltis P."/>
            <person name="Soltis D."/>
            <person name="Chen Z.-H."/>
        </authorList>
    </citation>
    <scope>NUCLEOTIDE SEQUENCE</scope>
    <source>
        <strain evidence="18">Whitten #5841</strain>
        <tissue evidence="18">Leaf</tissue>
    </source>
</reference>
<dbReference type="InterPro" id="IPR039189">
    <property type="entry name" value="Fcp1"/>
</dbReference>
<feature type="domain" description="FCP1 homology" evidence="17">
    <location>
        <begin position="139"/>
        <end position="388"/>
    </location>
</feature>
<keyword evidence="6" id="KW-0479">Metal-binding</keyword>
<accession>A0A8T2UDM7</accession>
<keyword evidence="8 14" id="KW-0694">RNA-binding</keyword>
<dbReference type="SUPFAM" id="SSF54768">
    <property type="entry name" value="dsRNA-binding domain-like"/>
    <property type="match status" value="2"/>
</dbReference>
<evidence type="ECO:0000256" key="7">
    <source>
        <dbReference type="ARBA" id="ARBA00022801"/>
    </source>
</evidence>
<feature type="domain" description="DRBM" evidence="16">
    <location>
        <begin position="722"/>
        <end position="788"/>
    </location>
</feature>
<evidence type="ECO:0000256" key="13">
    <source>
        <dbReference type="ARBA" id="ARBA00048336"/>
    </source>
</evidence>
<evidence type="ECO:0000256" key="1">
    <source>
        <dbReference type="ARBA" id="ARBA00001936"/>
    </source>
</evidence>
<keyword evidence="11" id="KW-0539">Nucleus</keyword>
<comment type="cofactor">
    <cofactor evidence="1">
        <name>Mn(2+)</name>
        <dbReference type="ChEBI" id="CHEBI:29035"/>
    </cofactor>
</comment>
<dbReference type="PANTHER" id="PTHR23081:SF0">
    <property type="entry name" value="RNA POLYMERASE II C-TERMINAL DOMAIN PHOSPHATASE-LIKE 1"/>
    <property type="match status" value="1"/>
</dbReference>
<dbReference type="PROSITE" id="PS50137">
    <property type="entry name" value="DS_RBD"/>
    <property type="match status" value="2"/>
</dbReference>
<dbReference type="GO" id="GO:0003723">
    <property type="term" value="F:RNA binding"/>
    <property type="evidence" value="ECO:0007669"/>
    <property type="project" value="UniProtKB-UniRule"/>
</dbReference>
<dbReference type="GO" id="GO:0045892">
    <property type="term" value="P:negative regulation of DNA-templated transcription"/>
    <property type="evidence" value="ECO:0007669"/>
    <property type="project" value="UniProtKB-ARBA"/>
</dbReference>
<gene>
    <name evidence="18" type="ORF">KP509_07G074800</name>
</gene>
<organism evidence="18 19">
    <name type="scientific">Ceratopteris richardii</name>
    <name type="common">Triangle waterfern</name>
    <dbReference type="NCBI Taxonomy" id="49495"/>
    <lineage>
        <taxon>Eukaryota</taxon>
        <taxon>Viridiplantae</taxon>
        <taxon>Streptophyta</taxon>
        <taxon>Embryophyta</taxon>
        <taxon>Tracheophyta</taxon>
        <taxon>Polypodiopsida</taxon>
        <taxon>Polypodiidae</taxon>
        <taxon>Polypodiales</taxon>
        <taxon>Pteridineae</taxon>
        <taxon>Pteridaceae</taxon>
        <taxon>Parkerioideae</taxon>
        <taxon>Ceratopteris</taxon>
    </lineage>
</organism>
<dbReference type="InterPro" id="IPR004274">
    <property type="entry name" value="FCP1_dom"/>
</dbReference>
<dbReference type="Pfam" id="PF03031">
    <property type="entry name" value="NIF"/>
    <property type="match status" value="1"/>
</dbReference>
<evidence type="ECO:0000256" key="11">
    <source>
        <dbReference type="ARBA" id="ARBA00023242"/>
    </source>
</evidence>
<comment type="catalytic activity">
    <reaction evidence="12">
        <text>O-phospho-L-seryl-[protein] + H2O = L-seryl-[protein] + phosphate</text>
        <dbReference type="Rhea" id="RHEA:20629"/>
        <dbReference type="Rhea" id="RHEA-COMP:9863"/>
        <dbReference type="Rhea" id="RHEA-COMP:11604"/>
        <dbReference type="ChEBI" id="CHEBI:15377"/>
        <dbReference type="ChEBI" id="CHEBI:29999"/>
        <dbReference type="ChEBI" id="CHEBI:43474"/>
        <dbReference type="ChEBI" id="CHEBI:83421"/>
        <dbReference type="EC" id="3.1.3.16"/>
    </reaction>
</comment>
<evidence type="ECO:0000256" key="15">
    <source>
        <dbReference type="SAM" id="MobiDB-lite"/>
    </source>
</evidence>
<dbReference type="InterPro" id="IPR014720">
    <property type="entry name" value="dsRBD_dom"/>
</dbReference>
<comment type="catalytic activity">
    <reaction evidence="13">
        <text>O-phospho-L-threonyl-[protein] + H2O = L-threonyl-[protein] + phosphate</text>
        <dbReference type="Rhea" id="RHEA:47004"/>
        <dbReference type="Rhea" id="RHEA-COMP:11060"/>
        <dbReference type="Rhea" id="RHEA-COMP:11605"/>
        <dbReference type="ChEBI" id="CHEBI:15377"/>
        <dbReference type="ChEBI" id="CHEBI:30013"/>
        <dbReference type="ChEBI" id="CHEBI:43474"/>
        <dbReference type="ChEBI" id="CHEBI:61977"/>
        <dbReference type="EC" id="3.1.3.16"/>
    </reaction>
</comment>
<evidence type="ECO:0000256" key="9">
    <source>
        <dbReference type="ARBA" id="ARBA00023015"/>
    </source>
</evidence>
<keyword evidence="7" id="KW-0378">Hydrolase</keyword>
<feature type="region of interest" description="Disordered" evidence="15">
    <location>
        <begin position="937"/>
        <end position="983"/>
    </location>
</feature>
<dbReference type="OMA" id="QVQKRAN"/>
<dbReference type="GO" id="GO:0009755">
    <property type="term" value="P:hormone-mediated signaling pathway"/>
    <property type="evidence" value="ECO:0007669"/>
    <property type="project" value="UniProtKB-ARBA"/>
</dbReference>